<dbReference type="EMBL" id="QNRM01000007">
    <property type="protein sequence ID" value="RBP17931.1"/>
    <property type="molecule type" value="Genomic_DNA"/>
</dbReference>
<dbReference type="GeneID" id="99732225"/>
<accession>A0ABX9GAJ4</accession>
<comment type="caution">
    <text evidence="1">The sequence shown here is derived from an EMBL/GenBank/DDBJ whole genome shotgun (WGS) entry which is preliminary data.</text>
</comment>
<dbReference type="Proteomes" id="UP000252124">
    <property type="component" value="Unassembled WGS sequence"/>
</dbReference>
<evidence type="ECO:0000313" key="1">
    <source>
        <dbReference type="EMBL" id="RBP17931.1"/>
    </source>
</evidence>
<gene>
    <name evidence="1" type="ORF">DFP87_107109</name>
</gene>
<keyword evidence="2" id="KW-1185">Reference proteome</keyword>
<reference evidence="1 2" key="1">
    <citation type="submission" date="2018-06" db="EMBL/GenBank/DDBJ databases">
        <title>Genomic Encyclopedia of Type Strains, Phase III (KMG-III): the genomes of soil and plant-associated and newly described type strains.</title>
        <authorList>
            <person name="Whitman W."/>
        </authorList>
    </citation>
    <scope>NUCLEOTIDE SEQUENCE [LARGE SCALE GENOMIC DNA]</scope>
    <source>
        <strain evidence="1 2">CECT 7342</strain>
    </source>
</reference>
<dbReference type="RefSeq" id="WP_088590312.1">
    <property type="nucleotide sequence ID" value="NZ_CADIJU010000009.1"/>
</dbReference>
<organism evidence="1 2">
    <name type="scientific">Achromobacter marplatensis</name>
    <dbReference type="NCBI Taxonomy" id="470868"/>
    <lineage>
        <taxon>Bacteria</taxon>
        <taxon>Pseudomonadati</taxon>
        <taxon>Pseudomonadota</taxon>
        <taxon>Betaproteobacteria</taxon>
        <taxon>Burkholderiales</taxon>
        <taxon>Alcaligenaceae</taxon>
        <taxon>Achromobacter</taxon>
    </lineage>
</organism>
<evidence type="ECO:0000313" key="2">
    <source>
        <dbReference type="Proteomes" id="UP000252124"/>
    </source>
</evidence>
<sequence length="118" mass="12992">MSFARTYFLNTLSDDQLDALLGRRENFFLENVVDMAGTLQRAQAVIAQAGLTCRYLHEPANPFLNLHHDIIGAIPLIGPLWVLGLGALKLDRPGADVTLKQTAEQSVSVMFSRKIRGA</sequence>
<name>A0ABX9GAJ4_9BURK</name>
<protein>
    <submittedName>
        <fullName evidence="1">Uncharacterized protein</fullName>
    </submittedName>
</protein>
<proteinExistence type="predicted"/>